<comment type="similarity">
    <text evidence="1 4">Belongs to the eukaryotic ribosomal protein eS7 family.</text>
</comment>
<dbReference type="Pfam" id="PF01251">
    <property type="entry name" value="Ribosomal_S7e"/>
    <property type="match status" value="1"/>
</dbReference>
<comment type="caution">
    <text evidence="6">The sequence shown here is derived from an EMBL/GenBank/DDBJ whole genome shotgun (WGS) entry which is preliminary data.</text>
</comment>
<evidence type="ECO:0000256" key="5">
    <source>
        <dbReference type="SAM" id="MobiDB-lite"/>
    </source>
</evidence>
<dbReference type="GO" id="GO:0032040">
    <property type="term" value="C:small-subunit processome"/>
    <property type="evidence" value="ECO:0007669"/>
    <property type="project" value="TreeGrafter"/>
</dbReference>
<dbReference type="PROSITE" id="PS00948">
    <property type="entry name" value="RIBOSOMAL_S7E"/>
    <property type="match status" value="1"/>
</dbReference>
<gene>
    <name evidence="6" type="ORF">PPROV_000133600</name>
</gene>
<dbReference type="GO" id="GO:0022627">
    <property type="term" value="C:cytosolic small ribosomal subunit"/>
    <property type="evidence" value="ECO:0007669"/>
    <property type="project" value="TreeGrafter"/>
</dbReference>
<dbReference type="AlphaFoldDB" id="A0A830H9C9"/>
<dbReference type="GO" id="GO:0006364">
    <property type="term" value="P:rRNA processing"/>
    <property type="evidence" value="ECO:0007669"/>
    <property type="project" value="TreeGrafter"/>
</dbReference>
<evidence type="ECO:0000256" key="1">
    <source>
        <dbReference type="ARBA" id="ARBA00007820"/>
    </source>
</evidence>
<dbReference type="Proteomes" id="UP000660262">
    <property type="component" value="Unassembled WGS sequence"/>
</dbReference>
<evidence type="ECO:0000313" key="6">
    <source>
        <dbReference type="EMBL" id="GHP02580.1"/>
    </source>
</evidence>
<dbReference type="GO" id="GO:0030686">
    <property type="term" value="C:90S preribosome"/>
    <property type="evidence" value="ECO:0007669"/>
    <property type="project" value="TreeGrafter"/>
</dbReference>
<keyword evidence="3 4" id="KW-0687">Ribonucleoprotein</keyword>
<keyword evidence="2 4" id="KW-0689">Ribosomal protein</keyword>
<dbReference type="InterPro" id="IPR000554">
    <property type="entry name" value="Ribosomal_eS7"/>
</dbReference>
<reference evidence="6" key="1">
    <citation type="submission" date="2020-10" db="EMBL/GenBank/DDBJ databases">
        <title>Unveiling of a novel bifunctional photoreceptor, Dualchrome1, isolated from a cosmopolitan green alga.</title>
        <authorList>
            <person name="Suzuki S."/>
            <person name="Kawachi M."/>
        </authorList>
    </citation>
    <scope>NUCLEOTIDE SEQUENCE</scope>
    <source>
        <strain evidence="6">NIES 2893</strain>
    </source>
</reference>
<dbReference type="OrthoDB" id="1724687at2759"/>
<dbReference type="EMBL" id="BNJQ01000003">
    <property type="protein sequence ID" value="GHP02580.1"/>
    <property type="molecule type" value="Genomic_DNA"/>
</dbReference>
<dbReference type="GO" id="GO:0006412">
    <property type="term" value="P:translation"/>
    <property type="evidence" value="ECO:0007669"/>
    <property type="project" value="InterPro"/>
</dbReference>
<feature type="region of interest" description="Disordered" evidence="5">
    <location>
        <begin position="1"/>
        <end position="59"/>
    </location>
</feature>
<dbReference type="PANTHER" id="PTHR11278">
    <property type="entry name" value="40S RIBOSOMAL PROTEIN S7"/>
    <property type="match status" value="1"/>
</dbReference>
<organism evidence="6 7">
    <name type="scientific">Pycnococcus provasolii</name>
    <dbReference type="NCBI Taxonomy" id="41880"/>
    <lineage>
        <taxon>Eukaryota</taxon>
        <taxon>Viridiplantae</taxon>
        <taxon>Chlorophyta</taxon>
        <taxon>Pseudoscourfieldiophyceae</taxon>
        <taxon>Pseudoscourfieldiales</taxon>
        <taxon>Pycnococcaceae</taxon>
        <taxon>Pycnococcus</taxon>
    </lineage>
</organism>
<keyword evidence="7" id="KW-1185">Reference proteome</keyword>
<accession>A0A830H9C9</accession>
<evidence type="ECO:0000256" key="4">
    <source>
        <dbReference type="RuleBase" id="RU364105"/>
    </source>
</evidence>
<dbReference type="InterPro" id="IPR047861">
    <property type="entry name" value="Ribosomal_eS7_CS"/>
</dbReference>
<dbReference type="GO" id="GO:0003735">
    <property type="term" value="F:structural constituent of ribosome"/>
    <property type="evidence" value="ECO:0007669"/>
    <property type="project" value="InterPro"/>
</dbReference>
<dbReference type="PANTHER" id="PTHR11278:SF0">
    <property type="entry name" value="SMALL RIBOSOMAL SUBUNIT PROTEIN ES7"/>
    <property type="match status" value="1"/>
</dbReference>
<name>A0A830H9C9_9CHLO</name>
<evidence type="ECO:0000313" key="7">
    <source>
        <dbReference type="Proteomes" id="UP000660262"/>
    </source>
</evidence>
<evidence type="ECO:0000256" key="2">
    <source>
        <dbReference type="ARBA" id="ARBA00022980"/>
    </source>
</evidence>
<sequence length="268" mass="30144">MEMKSIAYREGNATEGGETTQKTHTRRRVVVPVDLGSNRYPPDPKHRGGGSSSPPLSPTSQVCGKSFAFLTHTFTQRAMASQFTARKKIVKAAGEPDDFEQTVAQAIFDLEATNTELKGDLRELYITSAKEVDISASRKAIVVQVPFRLLKPFHKIQQRLVRELEKKFSGKDVVIVAARRIMQKPTTGISNARPRSRTLTAVHEAILEDLVYPTEIVGKRIRYKLDGSKLLKVYLDPKDRNTTEYKLETFAGVYKRLTGKDVVFEFEV</sequence>
<proteinExistence type="inferred from homology"/>
<dbReference type="GO" id="GO:0042274">
    <property type="term" value="P:ribosomal small subunit biogenesis"/>
    <property type="evidence" value="ECO:0007669"/>
    <property type="project" value="TreeGrafter"/>
</dbReference>
<evidence type="ECO:0000256" key="3">
    <source>
        <dbReference type="ARBA" id="ARBA00023274"/>
    </source>
</evidence>
<protein>
    <recommendedName>
        <fullName evidence="4">40S ribosomal protein S7</fullName>
    </recommendedName>
</protein>